<gene>
    <name evidence="2" type="ORF">BYL167_LOCUS9199</name>
    <name evidence="1" type="ORF">CJN711_LOCUS38776</name>
</gene>
<reference evidence="1" key="1">
    <citation type="submission" date="2021-02" db="EMBL/GenBank/DDBJ databases">
        <authorList>
            <person name="Nowell W R."/>
        </authorList>
    </citation>
    <scope>NUCLEOTIDE SEQUENCE</scope>
</reference>
<dbReference type="PANTHER" id="PTHR31497">
    <property type="entry name" value="AUTOCRINE PROLIFERATION REPRESSOR PROTEIN A"/>
    <property type="match status" value="1"/>
</dbReference>
<dbReference type="EMBL" id="CAJNOV010019013">
    <property type="protein sequence ID" value="CAF1626669.1"/>
    <property type="molecule type" value="Genomic_DNA"/>
</dbReference>
<dbReference type="AlphaFoldDB" id="A0A816CX11"/>
<organism evidence="1 3">
    <name type="scientific">Rotaria magnacalcarata</name>
    <dbReference type="NCBI Taxonomy" id="392030"/>
    <lineage>
        <taxon>Eukaryota</taxon>
        <taxon>Metazoa</taxon>
        <taxon>Spiralia</taxon>
        <taxon>Gnathifera</taxon>
        <taxon>Rotifera</taxon>
        <taxon>Eurotatoria</taxon>
        <taxon>Bdelloidea</taxon>
        <taxon>Philodinida</taxon>
        <taxon>Philodinidae</taxon>
        <taxon>Rotaria</taxon>
    </lineage>
</organism>
<protein>
    <submittedName>
        <fullName evidence="1">Uncharacterized protein</fullName>
    </submittedName>
</protein>
<evidence type="ECO:0000313" key="3">
    <source>
        <dbReference type="Proteomes" id="UP000663855"/>
    </source>
</evidence>
<dbReference type="Proteomes" id="UP000663855">
    <property type="component" value="Unassembled WGS sequence"/>
</dbReference>
<accession>A0A816CX11</accession>
<evidence type="ECO:0000313" key="1">
    <source>
        <dbReference type="EMBL" id="CAF1626669.1"/>
    </source>
</evidence>
<comment type="caution">
    <text evidence="1">The sequence shown here is derived from an EMBL/GenBank/DDBJ whole genome shotgun (WGS) entry which is preliminary data.</text>
</comment>
<dbReference type="PANTHER" id="PTHR31497:SF0">
    <property type="entry name" value="AUTOCRINE PROLIFERATION REPRESSOR PROTEIN A"/>
    <property type="match status" value="1"/>
</dbReference>
<sequence length="97" mass="10847">MVHSHSRDFRLLIADPNEPGKSMGNPVFWFITGLVTNTATNTTVVYSLTIENPTESWGGFLIQINFPGPEVTAFKLTTEKQIIPETYPTSDYHDKAC</sequence>
<dbReference type="Proteomes" id="UP000681967">
    <property type="component" value="Unassembled WGS sequence"/>
</dbReference>
<proteinExistence type="predicted"/>
<dbReference type="EMBL" id="CAJOBH010002610">
    <property type="protein sequence ID" value="CAF3915158.1"/>
    <property type="molecule type" value="Genomic_DNA"/>
</dbReference>
<evidence type="ECO:0000313" key="2">
    <source>
        <dbReference type="EMBL" id="CAF3915158.1"/>
    </source>
</evidence>
<dbReference type="InterPro" id="IPR009199">
    <property type="entry name" value="PhoPQ-act_pathogen-rel_PqaA"/>
</dbReference>
<name>A0A816CX11_9BILA</name>